<evidence type="ECO:0000313" key="9">
    <source>
        <dbReference type="Proteomes" id="UP000233837"/>
    </source>
</evidence>
<evidence type="ECO:0000256" key="6">
    <source>
        <dbReference type="ARBA" id="ARBA00023136"/>
    </source>
</evidence>
<name>A0A2I0W6B8_9ASPA</name>
<keyword evidence="6 7" id="KW-0472">Membrane</keyword>
<dbReference type="GO" id="GO:0022857">
    <property type="term" value="F:transmembrane transporter activity"/>
    <property type="evidence" value="ECO:0007669"/>
    <property type="project" value="InterPro"/>
</dbReference>
<evidence type="ECO:0000256" key="1">
    <source>
        <dbReference type="ARBA" id="ARBA00004141"/>
    </source>
</evidence>
<dbReference type="Pfam" id="PF06027">
    <property type="entry name" value="SLC35F"/>
    <property type="match status" value="1"/>
</dbReference>
<reference evidence="8 9" key="1">
    <citation type="journal article" date="2016" name="Sci. Rep.">
        <title>The Dendrobium catenatum Lindl. genome sequence provides insights into polysaccharide synthase, floral development and adaptive evolution.</title>
        <authorList>
            <person name="Zhang G.Q."/>
            <person name="Xu Q."/>
            <person name="Bian C."/>
            <person name="Tsai W.C."/>
            <person name="Yeh C.M."/>
            <person name="Liu K.W."/>
            <person name="Yoshida K."/>
            <person name="Zhang L.S."/>
            <person name="Chang S.B."/>
            <person name="Chen F."/>
            <person name="Shi Y."/>
            <person name="Su Y.Y."/>
            <person name="Zhang Y.Q."/>
            <person name="Chen L.J."/>
            <person name="Yin Y."/>
            <person name="Lin M."/>
            <person name="Huang H."/>
            <person name="Deng H."/>
            <person name="Wang Z.W."/>
            <person name="Zhu S.L."/>
            <person name="Zhao X."/>
            <person name="Deng C."/>
            <person name="Niu S.C."/>
            <person name="Huang J."/>
            <person name="Wang M."/>
            <person name="Liu G.H."/>
            <person name="Yang H.J."/>
            <person name="Xiao X.J."/>
            <person name="Hsiao Y.Y."/>
            <person name="Wu W.L."/>
            <person name="Chen Y.Y."/>
            <person name="Mitsuda N."/>
            <person name="Ohme-Takagi M."/>
            <person name="Luo Y.B."/>
            <person name="Van de Peer Y."/>
            <person name="Liu Z.J."/>
        </authorList>
    </citation>
    <scope>NUCLEOTIDE SEQUENCE [LARGE SCALE GENOMIC DNA]</scope>
    <source>
        <tissue evidence="8">The whole plant</tissue>
    </source>
</reference>
<proteinExistence type="inferred from homology"/>
<comment type="similarity">
    <text evidence="2">Belongs to the SLC35F solute transporter family.</text>
</comment>
<feature type="transmembrane region" description="Helical" evidence="7">
    <location>
        <begin position="41"/>
        <end position="61"/>
    </location>
</feature>
<evidence type="ECO:0000256" key="7">
    <source>
        <dbReference type="SAM" id="Phobius"/>
    </source>
</evidence>
<evidence type="ECO:0000256" key="2">
    <source>
        <dbReference type="ARBA" id="ARBA00007863"/>
    </source>
</evidence>
<evidence type="ECO:0000256" key="3">
    <source>
        <dbReference type="ARBA" id="ARBA00022448"/>
    </source>
</evidence>
<comment type="subcellular location">
    <subcellularLocation>
        <location evidence="1">Membrane</location>
        <topology evidence="1">Multi-pass membrane protein</topology>
    </subcellularLocation>
</comment>
<keyword evidence="5 7" id="KW-1133">Transmembrane helix</keyword>
<dbReference type="PANTHER" id="PTHR14233">
    <property type="entry name" value="DUF914-RELATED"/>
    <property type="match status" value="1"/>
</dbReference>
<dbReference type="Proteomes" id="UP000233837">
    <property type="component" value="Unassembled WGS sequence"/>
</dbReference>
<dbReference type="AlphaFoldDB" id="A0A2I0W6B8"/>
<accession>A0A2I0W6B8</accession>
<dbReference type="InterPro" id="IPR009262">
    <property type="entry name" value="SLC35_F1/F2/F6"/>
</dbReference>
<sequence length="79" mass="9075">MWVYRGEGLLVYIFNKSHAIICWTIQNIIFLTWLFLKTKYIINKFAGVAICIVGLVLVVLYDVHAIDRIDRVGGYKVVG</sequence>
<dbReference type="EMBL" id="KZ502882">
    <property type="protein sequence ID" value="PKU71203.1"/>
    <property type="molecule type" value="Genomic_DNA"/>
</dbReference>
<protein>
    <submittedName>
        <fullName evidence="8">Uncharacterized protein</fullName>
    </submittedName>
</protein>
<evidence type="ECO:0000256" key="4">
    <source>
        <dbReference type="ARBA" id="ARBA00022692"/>
    </source>
</evidence>
<organism evidence="8 9">
    <name type="scientific">Dendrobium catenatum</name>
    <dbReference type="NCBI Taxonomy" id="906689"/>
    <lineage>
        <taxon>Eukaryota</taxon>
        <taxon>Viridiplantae</taxon>
        <taxon>Streptophyta</taxon>
        <taxon>Embryophyta</taxon>
        <taxon>Tracheophyta</taxon>
        <taxon>Spermatophyta</taxon>
        <taxon>Magnoliopsida</taxon>
        <taxon>Liliopsida</taxon>
        <taxon>Asparagales</taxon>
        <taxon>Orchidaceae</taxon>
        <taxon>Epidendroideae</taxon>
        <taxon>Malaxideae</taxon>
        <taxon>Dendrobiinae</taxon>
        <taxon>Dendrobium</taxon>
    </lineage>
</organism>
<evidence type="ECO:0000313" key="8">
    <source>
        <dbReference type="EMBL" id="PKU71203.1"/>
    </source>
</evidence>
<dbReference type="GO" id="GO:0016020">
    <property type="term" value="C:membrane"/>
    <property type="evidence" value="ECO:0007669"/>
    <property type="project" value="UniProtKB-SubCell"/>
</dbReference>
<gene>
    <name evidence="8" type="ORF">MA16_Dca007199</name>
</gene>
<dbReference type="PANTHER" id="PTHR14233:SF4">
    <property type="entry name" value="SOLUTE CARRIER FAMILY 35 MEMBER F2"/>
    <property type="match status" value="1"/>
</dbReference>
<evidence type="ECO:0000256" key="5">
    <source>
        <dbReference type="ARBA" id="ARBA00022989"/>
    </source>
</evidence>
<feature type="transmembrane region" description="Helical" evidence="7">
    <location>
        <begin position="12"/>
        <end position="35"/>
    </location>
</feature>
<keyword evidence="3" id="KW-0813">Transport</keyword>
<keyword evidence="9" id="KW-1185">Reference proteome</keyword>
<dbReference type="InterPro" id="IPR052221">
    <property type="entry name" value="SLC35F_Transporter"/>
</dbReference>
<reference evidence="8 9" key="2">
    <citation type="journal article" date="2017" name="Nature">
        <title>The Apostasia genome and the evolution of orchids.</title>
        <authorList>
            <person name="Zhang G.Q."/>
            <person name="Liu K.W."/>
            <person name="Li Z."/>
            <person name="Lohaus R."/>
            <person name="Hsiao Y.Y."/>
            <person name="Niu S.C."/>
            <person name="Wang J.Y."/>
            <person name="Lin Y.C."/>
            <person name="Xu Q."/>
            <person name="Chen L.J."/>
            <person name="Yoshida K."/>
            <person name="Fujiwara S."/>
            <person name="Wang Z.W."/>
            <person name="Zhang Y.Q."/>
            <person name="Mitsuda N."/>
            <person name="Wang M."/>
            <person name="Liu G.H."/>
            <person name="Pecoraro L."/>
            <person name="Huang H.X."/>
            <person name="Xiao X.J."/>
            <person name="Lin M."/>
            <person name="Wu X.Y."/>
            <person name="Wu W.L."/>
            <person name="Chen Y.Y."/>
            <person name="Chang S.B."/>
            <person name="Sakamoto S."/>
            <person name="Ohme-Takagi M."/>
            <person name="Yagi M."/>
            <person name="Zeng S.J."/>
            <person name="Shen C.Y."/>
            <person name="Yeh C.M."/>
            <person name="Luo Y.B."/>
            <person name="Tsai W.C."/>
            <person name="Van de Peer Y."/>
            <person name="Liu Z.J."/>
        </authorList>
    </citation>
    <scope>NUCLEOTIDE SEQUENCE [LARGE SCALE GENOMIC DNA]</scope>
    <source>
        <tissue evidence="8">The whole plant</tissue>
    </source>
</reference>
<keyword evidence="4 7" id="KW-0812">Transmembrane</keyword>